<keyword evidence="2" id="KW-1185">Reference proteome</keyword>
<reference evidence="2" key="1">
    <citation type="journal article" date="2012" name="Science">
        <title>The Paleozoic origin of enzymatic lignin decomposition reconstructed from 31 fungal genomes.</title>
        <authorList>
            <person name="Floudas D."/>
            <person name="Binder M."/>
            <person name="Riley R."/>
            <person name="Barry K."/>
            <person name="Blanchette R.A."/>
            <person name="Henrissat B."/>
            <person name="Martinez A.T."/>
            <person name="Otillar R."/>
            <person name="Spatafora J.W."/>
            <person name="Yadav J.S."/>
            <person name="Aerts A."/>
            <person name="Benoit I."/>
            <person name="Boyd A."/>
            <person name="Carlson A."/>
            <person name="Copeland A."/>
            <person name="Coutinho P.M."/>
            <person name="de Vries R.P."/>
            <person name="Ferreira P."/>
            <person name="Findley K."/>
            <person name="Foster B."/>
            <person name="Gaskell J."/>
            <person name="Glotzer D."/>
            <person name="Gorecki P."/>
            <person name="Heitman J."/>
            <person name="Hesse C."/>
            <person name="Hori C."/>
            <person name="Igarashi K."/>
            <person name="Jurgens J.A."/>
            <person name="Kallen N."/>
            <person name="Kersten P."/>
            <person name="Kohler A."/>
            <person name="Kuees U."/>
            <person name="Kumar T.K.A."/>
            <person name="Kuo A."/>
            <person name="LaButti K."/>
            <person name="Larrondo L.F."/>
            <person name="Lindquist E."/>
            <person name="Ling A."/>
            <person name="Lombard V."/>
            <person name="Lucas S."/>
            <person name="Lundell T."/>
            <person name="Martin R."/>
            <person name="McLaughlin D.J."/>
            <person name="Morgenstern I."/>
            <person name="Morin E."/>
            <person name="Murat C."/>
            <person name="Nagy L.G."/>
            <person name="Nolan M."/>
            <person name="Ohm R.A."/>
            <person name="Patyshakuliyeva A."/>
            <person name="Rokas A."/>
            <person name="Ruiz-Duenas F.J."/>
            <person name="Sabat G."/>
            <person name="Salamov A."/>
            <person name="Samejima M."/>
            <person name="Schmutz J."/>
            <person name="Slot J.C."/>
            <person name="St John F."/>
            <person name="Stenlid J."/>
            <person name="Sun H."/>
            <person name="Sun S."/>
            <person name="Syed K."/>
            <person name="Tsang A."/>
            <person name="Wiebenga A."/>
            <person name="Young D."/>
            <person name="Pisabarro A."/>
            <person name="Eastwood D.C."/>
            <person name="Martin F."/>
            <person name="Cullen D."/>
            <person name="Grigoriev I.V."/>
            <person name="Hibbett D.S."/>
        </authorList>
    </citation>
    <scope>NUCLEOTIDE SEQUENCE [LARGE SCALE GENOMIC DNA]</scope>
    <source>
        <strain evidence="2">TFB10046</strain>
    </source>
</reference>
<dbReference type="InParanoid" id="J0WMN6"/>
<gene>
    <name evidence="1" type="ORF">AURDEDRAFT_77226</name>
</gene>
<dbReference type="EMBL" id="JH688450">
    <property type="protein sequence ID" value="EJD33080.1"/>
    <property type="molecule type" value="Genomic_DNA"/>
</dbReference>
<name>J0WMN6_AURST</name>
<dbReference type="AlphaFoldDB" id="J0WMN6"/>
<evidence type="ECO:0000313" key="2">
    <source>
        <dbReference type="Proteomes" id="UP000006514"/>
    </source>
</evidence>
<accession>J0WMN6</accession>
<organism evidence="1 2">
    <name type="scientific">Auricularia subglabra (strain TFB-10046 / SS5)</name>
    <name type="common">White-rot fungus</name>
    <name type="synonym">Auricularia delicata (strain TFB10046)</name>
    <dbReference type="NCBI Taxonomy" id="717982"/>
    <lineage>
        <taxon>Eukaryota</taxon>
        <taxon>Fungi</taxon>
        <taxon>Dikarya</taxon>
        <taxon>Basidiomycota</taxon>
        <taxon>Agaricomycotina</taxon>
        <taxon>Agaricomycetes</taxon>
        <taxon>Auriculariales</taxon>
        <taxon>Auriculariaceae</taxon>
        <taxon>Auricularia</taxon>
    </lineage>
</organism>
<proteinExistence type="predicted"/>
<dbReference type="Proteomes" id="UP000006514">
    <property type="component" value="Unassembled WGS sequence"/>
</dbReference>
<feature type="non-terminal residue" evidence="1">
    <location>
        <position position="1"/>
    </location>
</feature>
<dbReference type="OMA" id="IERCIQH"/>
<evidence type="ECO:0000313" key="1">
    <source>
        <dbReference type="EMBL" id="EJD33080.1"/>
    </source>
</evidence>
<dbReference type="OrthoDB" id="3257409at2759"/>
<protein>
    <submittedName>
        <fullName evidence="1">Uncharacterized protein</fullName>
    </submittedName>
</protein>
<sequence>LSEQDMDILRAFAFKTENYISRKTYRNMPRYFRKLLLPSPGSSRTRLKSLSGVKPVLYDCCPRSCVLFVGQHAKLDSCPVCKSARYDRRRRPLQTQLRNSDFSNRP</sequence>
<dbReference type="KEGG" id="adl:AURDEDRAFT_77226"/>